<dbReference type="PANTHER" id="PTHR33375:SF1">
    <property type="entry name" value="CHROMOSOME-PARTITIONING PROTEIN PARB-RELATED"/>
    <property type="match status" value="1"/>
</dbReference>
<dbReference type="SMART" id="SM00470">
    <property type="entry name" value="ParB"/>
    <property type="match status" value="1"/>
</dbReference>
<dbReference type="GO" id="GO:0005694">
    <property type="term" value="C:chromosome"/>
    <property type="evidence" value="ECO:0007669"/>
    <property type="project" value="TreeGrafter"/>
</dbReference>
<dbReference type="AlphaFoldDB" id="A0A2A7AMC5"/>
<proteinExistence type="predicted"/>
<organism evidence="2 3">
    <name type="scientific">Faecalibacterium prausnitzii</name>
    <dbReference type="NCBI Taxonomy" id="853"/>
    <lineage>
        <taxon>Bacteria</taxon>
        <taxon>Bacillati</taxon>
        <taxon>Bacillota</taxon>
        <taxon>Clostridia</taxon>
        <taxon>Eubacteriales</taxon>
        <taxon>Oscillospiraceae</taxon>
        <taxon>Faecalibacterium</taxon>
    </lineage>
</organism>
<accession>A0A2A7AMC5</accession>
<sequence length="459" mass="51705">MSTGLLHSLLDAQPSTPAGEPPLKVVMIDRKNIIVNPDNHKIYVIGDVSRLKEDIKTNGIRQPLEVVDLEDGNYKLIGGERRLTACEELAREGDTRFNALPCVILKLKNDDDDKIALITANATARELTDGERLAQYEALKEILTRRKKNGQLQGKVRDELCRILGLSAGAAARLNAISENCGDDTKRELRAGEITLMGAYRRAQEIIAARMAQQEAAKAPKPDKPVYEKPVVFDCSPKAAETIPESTVEDDEFELDRKMEKAGKLPEWAYSQAAEICREDWTKCLSEFSGEGIRKSKIMEYTHTGHPLQCGGYVHYTSSTVSIGVDTHRIELPWEKFADACKEVGIAPALKPVESEVSGQQEEQQRGKKTLKKLAEKMIDEDAPWELFVKQVMFQLAYYSQPLPGGAKLWMRRDEIRKEANFYNADSYAITLQDNTFFSKGWESEESIIERLTKYFELK</sequence>
<protein>
    <recommendedName>
        <fullName evidence="1">ParB-like N-terminal domain-containing protein</fullName>
    </recommendedName>
</protein>
<dbReference type="Pfam" id="PF02195">
    <property type="entry name" value="ParB_N"/>
    <property type="match status" value="1"/>
</dbReference>
<evidence type="ECO:0000313" key="2">
    <source>
        <dbReference type="EMBL" id="PDX80181.1"/>
    </source>
</evidence>
<dbReference type="InterPro" id="IPR036086">
    <property type="entry name" value="ParB/Sulfiredoxin_sf"/>
</dbReference>
<dbReference type="SUPFAM" id="SSF110849">
    <property type="entry name" value="ParB/Sulfiredoxin"/>
    <property type="match status" value="1"/>
</dbReference>
<feature type="domain" description="ParB-like N-terminal" evidence="1">
    <location>
        <begin position="26"/>
        <end position="121"/>
    </location>
</feature>
<name>A0A2A7AMC5_9FIRM</name>
<dbReference type="Proteomes" id="UP000220005">
    <property type="component" value="Unassembled WGS sequence"/>
</dbReference>
<dbReference type="InterPro" id="IPR003115">
    <property type="entry name" value="ParB_N"/>
</dbReference>
<dbReference type="InterPro" id="IPR050336">
    <property type="entry name" value="Chromosome_partition/occlusion"/>
</dbReference>
<evidence type="ECO:0000259" key="1">
    <source>
        <dbReference type="SMART" id="SM00470"/>
    </source>
</evidence>
<dbReference type="RefSeq" id="WP_097840182.1">
    <property type="nucleotide sequence ID" value="NZ_NMTY01000032.1"/>
</dbReference>
<dbReference type="Gene3D" id="3.90.1530.30">
    <property type="match status" value="1"/>
</dbReference>
<dbReference type="GO" id="GO:0007059">
    <property type="term" value="P:chromosome segregation"/>
    <property type="evidence" value="ECO:0007669"/>
    <property type="project" value="TreeGrafter"/>
</dbReference>
<gene>
    <name evidence="2" type="ORF">CGS58_13245</name>
</gene>
<dbReference type="EMBL" id="NMTY01000032">
    <property type="protein sequence ID" value="PDX80181.1"/>
    <property type="molecule type" value="Genomic_DNA"/>
</dbReference>
<reference evidence="2 3" key="1">
    <citation type="journal article" date="2017" name="Front. Microbiol.">
        <title>New Insights into the Diversity of the Genus Faecalibacterium.</title>
        <authorList>
            <person name="Benevides L."/>
            <person name="Burman S."/>
            <person name="Martin R."/>
            <person name="Robert V."/>
            <person name="Thomas M."/>
            <person name="Miquel S."/>
            <person name="Chain F."/>
            <person name="Sokol H."/>
            <person name="Bermudez-Humaran L.G."/>
            <person name="Morrison M."/>
            <person name="Langella P."/>
            <person name="Azevedo V.A."/>
            <person name="Chatel J.M."/>
            <person name="Soares S."/>
        </authorList>
    </citation>
    <scope>NUCLEOTIDE SEQUENCE [LARGE SCALE GENOMIC DNA]</scope>
    <source>
        <strain evidence="2 3">CNCM I 4575</strain>
    </source>
</reference>
<dbReference type="PANTHER" id="PTHR33375">
    <property type="entry name" value="CHROMOSOME-PARTITIONING PROTEIN PARB-RELATED"/>
    <property type="match status" value="1"/>
</dbReference>
<evidence type="ECO:0000313" key="3">
    <source>
        <dbReference type="Proteomes" id="UP000220005"/>
    </source>
</evidence>
<comment type="caution">
    <text evidence="2">The sequence shown here is derived from an EMBL/GenBank/DDBJ whole genome shotgun (WGS) entry which is preliminary data.</text>
</comment>